<protein>
    <submittedName>
        <fullName evidence="2">Uncharacterized protein</fullName>
    </submittedName>
</protein>
<accession>A0A218Z4G4</accession>
<organism evidence="2 3">
    <name type="scientific">Diplocarpon coronariae</name>
    <dbReference type="NCBI Taxonomy" id="2795749"/>
    <lineage>
        <taxon>Eukaryota</taxon>
        <taxon>Fungi</taxon>
        <taxon>Dikarya</taxon>
        <taxon>Ascomycota</taxon>
        <taxon>Pezizomycotina</taxon>
        <taxon>Leotiomycetes</taxon>
        <taxon>Helotiales</taxon>
        <taxon>Drepanopezizaceae</taxon>
        <taxon>Diplocarpon</taxon>
    </lineage>
</organism>
<dbReference type="AlphaFoldDB" id="A0A218Z4G4"/>
<comment type="caution">
    <text evidence="2">The sequence shown here is derived from an EMBL/GenBank/DDBJ whole genome shotgun (WGS) entry which is preliminary data.</text>
</comment>
<proteinExistence type="predicted"/>
<evidence type="ECO:0000256" key="1">
    <source>
        <dbReference type="SAM" id="MobiDB-lite"/>
    </source>
</evidence>
<dbReference type="Proteomes" id="UP000242519">
    <property type="component" value="Unassembled WGS sequence"/>
</dbReference>
<dbReference type="InParanoid" id="A0A218Z4G4"/>
<feature type="compositionally biased region" description="Basic residues" evidence="1">
    <location>
        <begin position="147"/>
        <end position="156"/>
    </location>
</feature>
<dbReference type="EMBL" id="MZNU01000204">
    <property type="protein sequence ID" value="OWP02907.1"/>
    <property type="molecule type" value="Genomic_DNA"/>
</dbReference>
<name>A0A218Z4G4_9HELO</name>
<evidence type="ECO:0000313" key="3">
    <source>
        <dbReference type="Proteomes" id="UP000242519"/>
    </source>
</evidence>
<reference evidence="2 3" key="1">
    <citation type="submission" date="2017-04" db="EMBL/GenBank/DDBJ databases">
        <title>Draft genome sequence of Marssonina coronaria NL1: causal agent of apple blotch.</title>
        <authorList>
            <person name="Cheng Q."/>
        </authorList>
    </citation>
    <scope>NUCLEOTIDE SEQUENCE [LARGE SCALE GENOMIC DNA]</scope>
    <source>
        <strain evidence="2 3">NL1</strain>
    </source>
</reference>
<sequence>MGSVEMETVGVVAGFLQPAREMASEVSSADLGAASTLLLVRRRITRENAAANALLLMSRGRTEESAGALVLMSISRGCNATAIASARAEILAGGRTGATDEGAYLWSRFAPSPAWVATPDDTDTEMEDSDVKATPASVRAPCASKKATSRRSRQPGKRSLQEVDAGVATNAPSVKRPRLSPVERAAVREARRLAYATA</sequence>
<feature type="region of interest" description="Disordered" evidence="1">
    <location>
        <begin position="118"/>
        <end position="183"/>
    </location>
</feature>
<gene>
    <name evidence="2" type="ORF">B2J93_3487</name>
</gene>
<keyword evidence="3" id="KW-1185">Reference proteome</keyword>
<evidence type="ECO:0000313" key="2">
    <source>
        <dbReference type="EMBL" id="OWP02907.1"/>
    </source>
</evidence>